<keyword evidence="3" id="KW-0813">Transport</keyword>
<dbReference type="PROSITE" id="PS01040">
    <property type="entry name" value="SBP_BACTERIAL_5"/>
    <property type="match status" value="1"/>
</dbReference>
<evidence type="ECO:0000313" key="8">
    <source>
        <dbReference type="EMBL" id="MCZ8515235.1"/>
    </source>
</evidence>
<feature type="signal peptide" evidence="6">
    <location>
        <begin position="1"/>
        <end position="25"/>
    </location>
</feature>
<keyword evidence="4 6" id="KW-0732">Signal</keyword>
<evidence type="ECO:0000256" key="3">
    <source>
        <dbReference type="ARBA" id="ARBA00022448"/>
    </source>
</evidence>
<comment type="caution">
    <text evidence="8">The sequence shown here is derived from an EMBL/GenBank/DDBJ whole genome shotgun (WGS) entry which is preliminary data.</text>
</comment>
<proteinExistence type="inferred from homology"/>
<name>A0ABT4QED5_9BACL</name>
<dbReference type="Gene3D" id="3.90.76.10">
    <property type="entry name" value="Dipeptide-binding Protein, Domain 1"/>
    <property type="match status" value="1"/>
</dbReference>
<dbReference type="InterPro" id="IPR030678">
    <property type="entry name" value="Peptide/Ni-bd"/>
</dbReference>
<feature type="region of interest" description="Disordered" evidence="5">
    <location>
        <begin position="29"/>
        <end position="51"/>
    </location>
</feature>
<evidence type="ECO:0000313" key="9">
    <source>
        <dbReference type="Proteomes" id="UP001527882"/>
    </source>
</evidence>
<dbReference type="CDD" id="cd08514">
    <property type="entry name" value="PBP2_AppA_like"/>
    <property type="match status" value="1"/>
</dbReference>
<dbReference type="PANTHER" id="PTHR30290">
    <property type="entry name" value="PERIPLASMIC BINDING COMPONENT OF ABC TRANSPORTER"/>
    <property type="match status" value="1"/>
</dbReference>
<dbReference type="Pfam" id="PF00496">
    <property type="entry name" value="SBP_bac_5"/>
    <property type="match status" value="1"/>
</dbReference>
<dbReference type="Proteomes" id="UP001527882">
    <property type="component" value="Unassembled WGS sequence"/>
</dbReference>
<dbReference type="PANTHER" id="PTHR30290:SF9">
    <property type="entry name" value="OLIGOPEPTIDE-BINDING PROTEIN APPA"/>
    <property type="match status" value="1"/>
</dbReference>
<dbReference type="Gene3D" id="3.40.190.10">
    <property type="entry name" value="Periplasmic binding protein-like II"/>
    <property type="match status" value="1"/>
</dbReference>
<keyword evidence="9" id="KW-1185">Reference proteome</keyword>
<dbReference type="PROSITE" id="PS51257">
    <property type="entry name" value="PROKAR_LIPOPROTEIN"/>
    <property type="match status" value="1"/>
</dbReference>
<dbReference type="PIRSF" id="PIRSF002741">
    <property type="entry name" value="MppA"/>
    <property type="match status" value="1"/>
</dbReference>
<gene>
    <name evidence="8" type="ORF">O9H85_23015</name>
</gene>
<evidence type="ECO:0000256" key="1">
    <source>
        <dbReference type="ARBA" id="ARBA00004193"/>
    </source>
</evidence>
<dbReference type="Gene3D" id="3.10.105.10">
    <property type="entry name" value="Dipeptide-binding Protein, Domain 3"/>
    <property type="match status" value="1"/>
</dbReference>
<comment type="subcellular location">
    <subcellularLocation>
        <location evidence="1">Cell membrane</location>
        <topology evidence="1">Lipid-anchor</topology>
    </subcellularLocation>
</comment>
<feature type="domain" description="Solute-binding protein family 5" evidence="7">
    <location>
        <begin position="100"/>
        <end position="468"/>
    </location>
</feature>
<dbReference type="InterPro" id="IPR023765">
    <property type="entry name" value="SBP_5_CS"/>
</dbReference>
<evidence type="ECO:0000256" key="6">
    <source>
        <dbReference type="SAM" id="SignalP"/>
    </source>
</evidence>
<sequence>MSNKPYRNWAAVVVSIVMGATVMLAGCTGGGSSSSPKAPSVPTANTAASKKEKVDGGEVITSYTSEHQGWIKLYTTSLVSSEIQELVFNGLYRLTDLQDIVPDLAEGMPKSSTDFKELTVKLRKDIKFSDGHPLTADDVVFSYNIPINKDYVGSRKSTFEKLQKVDKIDETTVKFTFSEPYIGYYGMLTHQIMPQHVLKDVPVKELEKSPFFKQQPIGSGPYKLTEWKQGQYLSFTRNETYFKGKPSVEKVTIKVIPNSNVAMAQLQTGEINVGSITGENLSTIKEYAKKSGKIKLNEGIATTSYTSITWNNIHPLFKDKLVRQALTTAIDRQGIIDNVIEGQGIIIHSQTPPPFWSYSDKLPKFNYNEAKAKQMLAEAGWKPGSDGILTKDGKSFAFELLVSQGNITREKIATVVQQQLKKVGIAVTPRLVESSAFSQTVRDKKYEAIVYGWNRNGDPNPKGTWHSTSNCVGCNNHHSYSNPEVDKLIEEDLRALDINKRKELLAKIDALIAEDQGYTFLYASTDTMAYPANLEGYNPKWSNLKEIEGWYFTKYWEEFAYERGSF</sequence>
<comment type="similarity">
    <text evidence="2">Belongs to the bacterial solute-binding protein 5 family.</text>
</comment>
<dbReference type="RefSeq" id="WP_269883767.1">
    <property type="nucleotide sequence ID" value="NZ_JAQAGZ010000016.1"/>
</dbReference>
<dbReference type="SUPFAM" id="SSF53850">
    <property type="entry name" value="Periplasmic binding protein-like II"/>
    <property type="match status" value="1"/>
</dbReference>
<dbReference type="InterPro" id="IPR000914">
    <property type="entry name" value="SBP_5_dom"/>
</dbReference>
<dbReference type="InterPro" id="IPR039424">
    <property type="entry name" value="SBP_5"/>
</dbReference>
<organism evidence="8 9">
    <name type="scientific">Paenibacillus gyeongsangnamensis</name>
    <dbReference type="NCBI Taxonomy" id="3388067"/>
    <lineage>
        <taxon>Bacteria</taxon>
        <taxon>Bacillati</taxon>
        <taxon>Bacillota</taxon>
        <taxon>Bacilli</taxon>
        <taxon>Bacillales</taxon>
        <taxon>Paenibacillaceae</taxon>
        <taxon>Paenibacillus</taxon>
    </lineage>
</organism>
<accession>A0ABT4QED5</accession>
<dbReference type="EMBL" id="JAQAGZ010000016">
    <property type="protein sequence ID" value="MCZ8515235.1"/>
    <property type="molecule type" value="Genomic_DNA"/>
</dbReference>
<evidence type="ECO:0000259" key="7">
    <source>
        <dbReference type="Pfam" id="PF00496"/>
    </source>
</evidence>
<protein>
    <submittedName>
        <fullName evidence="8">Peptide-binding protein</fullName>
    </submittedName>
</protein>
<evidence type="ECO:0000256" key="4">
    <source>
        <dbReference type="ARBA" id="ARBA00022729"/>
    </source>
</evidence>
<feature type="chain" id="PRO_5045209827" evidence="6">
    <location>
        <begin position="26"/>
        <end position="566"/>
    </location>
</feature>
<evidence type="ECO:0000256" key="2">
    <source>
        <dbReference type="ARBA" id="ARBA00005695"/>
    </source>
</evidence>
<reference evidence="8 9" key="1">
    <citation type="submission" date="2022-12" db="EMBL/GenBank/DDBJ databases">
        <title>Draft genome sequence of Paenibacillus sp. dW9.</title>
        <authorList>
            <person name="Choi E.-W."/>
            <person name="Kim D.-U."/>
        </authorList>
    </citation>
    <scope>NUCLEOTIDE SEQUENCE [LARGE SCALE GENOMIC DNA]</scope>
    <source>
        <strain evidence="9">dW9</strain>
    </source>
</reference>
<evidence type="ECO:0000256" key="5">
    <source>
        <dbReference type="SAM" id="MobiDB-lite"/>
    </source>
</evidence>